<dbReference type="EMBL" id="FQXN01000002">
    <property type="protein sequence ID" value="SHH28977.1"/>
    <property type="molecule type" value="Genomic_DNA"/>
</dbReference>
<evidence type="ECO:0000256" key="2">
    <source>
        <dbReference type="ARBA" id="ARBA00004418"/>
    </source>
</evidence>
<dbReference type="GO" id="GO:0009279">
    <property type="term" value="C:cell outer membrane"/>
    <property type="evidence" value="ECO:0007669"/>
    <property type="project" value="UniProtKB-SubCell"/>
</dbReference>
<protein>
    <submittedName>
        <fullName evidence="6">Prepilin-type N-terminal cleavage/methylation domain-containing protein</fullName>
    </submittedName>
</protein>
<keyword evidence="7" id="KW-1185">Reference proteome</keyword>
<evidence type="ECO:0000313" key="7">
    <source>
        <dbReference type="Proteomes" id="UP000242592"/>
    </source>
</evidence>
<keyword evidence="4" id="KW-0998">Cell outer membrane</keyword>
<reference evidence="7" key="1">
    <citation type="submission" date="2016-11" db="EMBL/GenBank/DDBJ databases">
        <authorList>
            <person name="Varghese N."/>
            <person name="Submissions S."/>
        </authorList>
    </citation>
    <scope>NUCLEOTIDE SEQUENCE [LARGE SCALE GENOMIC DNA]</scope>
    <source>
        <strain evidence="7">DSM 15807</strain>
    </source>
</reference>
<dbReference type="STRING" id="1123380.SAMN02745199_0583"/>
<dbReference type="AlphaFoldDB" id="A0A1M5RRS9"/>
<evidence type="ECO:0000256" key="5">
    <source>
        <dbReference type="SAM" id="Phobius"/>
    </source>
</evidence>
<organism evidence="6 7">
    <name type="scientific">Thermosipho atlanticus DSM 15807</name>
    <dbReference type="NCBI Taxonomy" id="1123380"/>
    <lineage>
        <taxon>Bacteria</taxon>
        <taxon>Thermotogati</taxon>
        <taxon>Thermotogota</taxon>
        <taxon>Thermotogae</taxon>
        <taxon>Thermotogales</taxon>
        <taxon>Fervidobacteriaceae</taxon>
        <taxon>Thermosipho</taxon>
    </lineage>
</organism>
<gene>
    <name evidence="6" type="ORF">SAMN02745199_0583</name>
</gene>
<dbReference type="InterPro" id="IPR012902">
    <property type="entry name" value="N_methyl_site"/>
</dbReference>
<keyword evidence="3" id="KW-0574">Periplasm</keyword>
<dbReference type="RefSeq" id="WP_073071989.1">
    <property type="nucleotide sequence ID" value="NZ_FQXN01000002.1"/>
</dbReference>
<feature type="transmembrane region" description="Helical" evidence="5">
    <location>
        <begin position="12"/>
        <end position="32"/>
    </location>
</feature>
<evidence type="ECO:0000256" key="4">
    <source>
        <dbReference type="ARBA" id="ARBA00023237"/>
    </source>
</evidence>
<comment type="subcellular location">
    <subcellularLocation>
        <location evidence="1">Cell outer membrane</location>
        <topology evidence="1">Single-pass membrane protein</topology>
    </subcellularLocation>
    <subcellularLocation>
        <location evidence="2">Periplasm</location>
    </subcellularLocation>
</comment>
<sequence>MNKHIKSGFTLVELLIVLVITAIALGFVYGLYTTVYVKLSNQARLDNTIQRIYYLFVSTRREAFLKNQIFCIKYANKKFSSFVDNDLDGVSDNGNEVTVEIPDEITVYINGSITNDIKIYSRDALFLKFFNDSFSSEYSNMEIKLQLDQDEKVLKITNSLPEILE</sequence>
<accession>A0A1M5RRS9</accession>
<dbReference type="OrthoDB" id="48509at2"/>
<evidence type="ECO:0000256" key="1">
    <source>
        <dbReference type="ARBA" id="ARBA00004203"/>
    </source>
</evidence>
<dbReference type="PROSITE" id="PS00409">
    <property type="entry name" value="PROKAR_NTER_METHYL"/>
    <property type="match status" value="1"/>
</dbReference>
<dbReference type="InterPro" id="IPR045584">
    <property type="entry name" value="Pilin-like"/>
</dbReference>
<proteinExistence type="predicted"/>
<keyword evidence="5" id="KW-1133">Transmembrane helix</keyword>
<dbReference type="SUPFAM" id="SSF54523">
    <property type="entry name" value="Pili subunits"/>
    <property type="match status" value="1"/>
</dbReference>
<dbReference type="Pfam" id="PF07963">
    <property type="entry name" value="N_methyl"/>
    <property type="match status" value="1"/>
</dbReference>
<name>A0A1M5RRS9_9BACT</name>
<dbReference type="GO" id="GO:0042597">
    <property type="term" value="C:periplasmic space"/>
    <property type="evidence" value="ECO:0007669"/>
    <property type="project" value="UniProtKB-SubCell"/>
</dbReference>
<evidence type="ECO:0000313" key="6">
    <source>
        <dbReference type="EMBL" id="SHH28977.1"/>
    </source>
</evidence>
<dbReference type="NCBIfam" id="TIGR02532">
    <property type="entry name" value="IV_pilin_GFxxxE"/>
    <property type="match status" value="1"/>
</dbReference>
<dbReference type="Proteomes" id="UP000242592">
    <property type="component" value="Unassembled WGS sequence"/>
</dbReference>
<evidence type="ECO:0000256" key="3">
    <source>
        <dbReference type="ARBA" id="ARBA00022764"/>
    </source>
</evidence>
<keyword evidence="5" id="KW-0472">Membrane</keyword>
<keyword evidence="5" id="KW-0812">Transmembrane</keyword>